<evidence type="ECO:0000256" key="8">
    <source>
        <dbReference type="ARBA" id="ARBA00061603"/>
    </source>
</evidence>
<dbReference type="InterPro" id="IPR019355">
    <property type="entry name" value="Cell_cycle_regulator_Mat89Bb"/>
</dbReference>
<dbReference type="EMBL" id="JARBDR010000918">
    <property type="protein sequence ID" value="KAJ8301478.1"/>
    <property type="molecule type" value="Genomic_DNA"/>
</dbReference>
<feature type="non-terminal residue" evidence="9">
    <location>
        <position position="135"/>
    </location>
</feature>
<evidence type="ECO:0000256" key="7">
    <source>
        <dbReference type="ARBA" id="ARBA00023306"/>
    </source>
</evidence>
<dbReference type="PANTHER" id="PTHR12955">
    <property type="entry name" value="SARCOMA ANTIGEN NY-SAR-95-RELATED"/>
    <property type="match status" value="1"/>
</dbReference>
<evidence type="ECO:0000256" key="3">
    <source>
        <dbReference type="ARBA" id="ARBA00022490"/>
    </source>
</evidence>
<dbReference type="Proteomes" id="UP001217089">
    <property type="component" value="Unassembled WGS sequence"/>
</dbReference>
<comment type="subcellular location">
    <subcellularLocation>
        <location evidence="2">Cytoplasm</location>
    </subcellularLocation>
    <subcellularLocation>
        <location evidence="1">Nucleus</location>
    </subcellularLocation>
</comment>
<keyword evidence="5" id="KW-0498">Mitosis</keyword>
<sequence>MTFPVDHKTVFVLDHGPYFAKSCKQSIEYDLMSKTKTPGIIPAAPITKSMWTCSVESMIEYMRVVYDCFPTRKLIMFTLGQVGPPNPKNKEDEYNMMHGLSQAIEVLCEPTEVQHSLDPEDVQNNGRIICLTAAK</sequence>
<dbReference type="Pfam" id="PF10221">
    <property type="entry name" value="Mat89Bb"/>
    <property type="match status" value="1"/>
</dbReference>
<keyword evidence="3" id="KW-0963">Cytoplasm</keyword>
<comment type="similarity">
    <text evidence="8">Belongs to the Integrator subunit 13 family.</text>
</comment>
<proteinExistence type="inferred from homology"/>
<keyword evidence="10" id="KW-1185">Reference proteome</keyword>
<evidence type="ECO:0000256" key="4">
    <source>
        <dbReference type="ARBA" id="ARBA00022618"/>
    </source>
</evidence>
<comment type="caution">
    <text evidence="9">The sequence shown here is derived from an EMBL/GenBank/DDBJ whole genome shotgun (WGS) entry which is preliminary data.</text>
</comment>
<gene>
    <name evidence="9" type="ORF">KUTeg_020465</name>
</gene>
<evidence type="ECO:0000313" key="9">
    <source>
        <dbReference type="EMBL" id="KAJ8301478.1"/>
    </source>
</evidence>
<keyword evidence="4" id="KW-0132">Cell division</keyword>
<name>A0ABQ9E7Y8_TEGGR</name>
<accession>A0ABQ9E7Y8</accession>
<evidence type="ECO:0000256" key="6">
    <source>
        <dbReference type="ARBA" id="ARBA00023242"/>
    </source>
</evidence>
<reference evidence="9 10" key="1">
    <citation type="submission" date="2022-12" db="EMBL/GenBank/DDBJ databases">
        <title>Chromosome-level genome of Tegillarca granosa.</title>
        <authorList>
            <person name="Kim J."/>
        </authorList>
    </citation>
    <scope>NUCLEOTIDE SEQUENCE [LARGE SCALE GENOMIC DNA]</scope>
    <source>
        <strain evidence="9">Teg-2019</strain>
        <tissue evidence="9">Adductor muscle</tissue>
    </source>
</reference>
<keyword evidence="6" id="KW-0539">Nucleus</keyword>
<organism evidence="9 10">
    <name type="scientific">Tegillarca granosa</name>
    <name type="common">Malaysian cockle</name>
    <name type="synonym">Anadara granosa</name>
    <dbReference type="NCBI Taxonomy" id="220873"/>
    <lineage>
        <taxon>Eukaryota</taxon>
        <taxon>Metazoa</taxon>
        <taxon>Spiralia</taxon>
        <taxon>Lophotrochozoa</taxon>
        <taxon>Mollusca</taxon>
        <taxon>Bivalvia</taxon>
        <taxon>Autobranchia</taxon>
        <taxon>Pteriomorphia</taxon>
        <taxon>Arcoida</taxon>
        <taxon>Arcoidea</taxon>
        <taxon>Arcidae</taxon>
        <taxon>Tegillarca</taxon>
    </lineage>
</organism>
<evidence type="ECO:0000256" key="1">
    <source>
        <dbReference type="ARBA" id="ARBA00004123"/>
    </source>
</evidence>
<protein>
    <submittedName>
        <fullName evidence="9">Uncharacterized protein</fullName>
    </submittedName>
</protein>
<evidence type="ECO:0000313" key="10">
    <source>
        <dbReference type="Proteomes" id="UP001217089"/>
    </source>
</evidence>
<keyword evidence="7" id="KW-0131">Cell cycle</keyword>
<evidence type="ECO:0000256" key="5">
    <source>
        <dbReference type="ARBA" id="ARBA00022776"/>
    </source>
</evidence>
<dbReference type="PANTHER" id="PTHR12955:SF1">
    <property type="entry name" value="INTEGRATOR COMPLEX SUBUNIT 13"/>
    <property type="match status" value="1"/>
</dbReference>
<evidence type="ECO:0000256" key="2">
    <source>
        <dbReference type="ARBA" id="ARBA00004496"/>
    </source>
</evidence>